<gene>
    <name evidence="1" type="ORF">GAO09_28995</name>
</gene>
<proteinExistence type="predicted"/>
<evidence type="ECO:0000313" key="1">
    <source>
        <dbReference type="EMBL" id="MQY50072.1"/>
    </source>
</evidence>
<reference evidence="1 2" key="1">
    <citation type="submission" date="2019-11" db="EMBL/GenBank/DDBJ databases">
        <title>Genome analysis of Rhizobacterium cereale a novel genus and species isolated from maize roots in North Spain.</title>
        <authorList>
            <person name="Menendez E."/>
            <person name="Flores-Felix J.D."/>
            <person name="Ramirez-Bahena M.-H."/>
            <person name="Igual J.M."/>
            <person name="Garcia-Fraile P."/>
            <person name="Peix A."/>
            <person name="Velazquez E."/>
        </authorList>
    </citation>
    <scope>NUCLEOTIDE SEQUENCE [LARGE SCALE GENOMIC DNA]</scope>
    <source>
        <strain evidence="1 2">RZME27</strain>
    </source>
</reference>
<accession>A0A6A8AG25</accession>
<sequence length="47" mass="5101">MVSNALIQTRINADVKDRAAEVLATMGLTISDAARILLTRTAESSRR</sequence>
<keyword evidence="2" id="KW-1185">Reference proteome</keyword>
<dbReference type="Pfam" id="PF04221">
    <property type="entry name" value="RelB"/>
    <property type="match status" value="1"/>
</dbReference>
<dbReference type="Proteomes" id="UP000435138">
    <property type="component" value="Unassembled WGS sequence"/>
</dbReference>
<dbReference type="PIRSF" id="PIRSF003108">
    <property type="entry name" value="DinJ"/>
    <property type="match status" value="1"/>
</dbReference>
<dbReference type="GO" id="GO:0000987">
    <property type="term" value="F:cis-regulatory region sequence-specific DNA binding"/>
    <property type="evidence" value="ECO:0007669"/>
    <property type="project" value="InterPro"/>
</dbReference>
<comment type="caution">
    <text evidence="1">The sequence shown here is derived from an EMBL/GenBank/DDBJ whole genome shotgun (WGS) entry which is preliminary data.</text>
</comment>
<dbReference type="GO" id="GO:0006355">
    <property type="term" value="P:regulation of DNA-templated transcription"/>
    <property type="evidence" value="ECO:0007669"/>
    <property type="project" value="InterPro"/>
</dbReference>
<dbReference type="EMBL" id="WIXI01000051">
    <property type="protein sequence ID" value="MQY50072.1"/>
    <property type="molecule type" value="Genomic_DNA"/>
</dbReference>
<organism evidence="1 2">
    <name type="scientific">Endobacterium cereale</name>
    <dbReference type="NCBI Taxonomy" id="2663029"/>
    <lineage>
        <taxon>Bacteria</taxon>
        <taxon>Pseudomonadati</taxon>
        <taxon>Pseudomonadota</taxon>
        <taxon>Alphaproteobacteria</taxon>
        <taxon>Hyphomicrobiales</taxon>
        <taxon>Rhizobiaceae</taxon>
        <taxon>Endobacterium</taxon>
    </lineage>
</organism>
<dbReference type="GO" id="GO:0044010">
    <property type="term" value="P:single-species biofilm formation"/>
    <property type="evidence" value="ECO:0007669"/>
    <property type="project" value="InterPro"/>
</dbReference>
<evidence type="ECO:0008006" key="3">
    <source>
        <dbReference type="Google" id="ProtNLM"/>
    </source>
</evidence>
<name>A0A6A8AG25_9HYPH</name>
<dbReference type="Gene3D" id="1.10.1220.10">
    <property type="entry name" value="Met repressor-like"/>
    <property type="match status" value="1"/>
</dbReference>
<dbReference type="InterPro" id="IPR013321">
    <property type="entry name" value="Arc_rbn_hlx_hlx"/>
</dbReference>
<dbReference type="InterPro" id="IPR026262">
    <property type="entry name" value="DinJ"/>
</dbReference>
<evidence type="ECO:0000313" key="2">
    <source>
        <dbReference type="Proteomes" id="UP000435138"/>
    </source>
</evidence>
<dbReference type="InterPro" id="IPR007337">
    <property type="entry name" value="RelB/DinJ"/>
</dbReference>
<dbReference type="GO" id="GO:0015643">
    <property type="term" value="F:toxic substance binding"/>
    <property type="evidence" value="ECO:0007669"/>
    <property type="project" value="InterPro"/>
</dbReference>
<protein>
    <recommendedName>
        <fullName evidence="3">Type II toxin-antitoxin system RelB/DinJ family antitoxin</fullName>
    </recommendedName>
</protein>
<dbReference type="AlphaFoldDB" id="A0A6A8AG25"/>